<dbReference type="PATRIC" id="fig|1423820.4.peg.371"/>
<keyword evidence="3" id="KW-1185">Reference proteome</keyword>
<feature type="domain" description="EfeO-type cupredoxin-like" evidence="1">
    <location>
        <begin position="25"/>
        <end position="116"/>
    </location>
</feature>
<comment type="caution">
    <text evidence="2">The sequence shown here is derived from an EMBL/GenBank/DDBJ whole genome shotgun (WGS) entry which is preliminary data.</text>
</comment>
<evidence type="ECO:0000313" key="3">
    <source>
        <dbReference type="Proteomes" id="UP000051291"/>
    </source>
</evidence>
<name>A0A0R1ZKH3_9LACO</name>
<evidence type="ECO:0000313" key="2">
    <source>
        <dbReference type="EMBL" id="KRM53460.1"/>
    </source>
</evidence>
<dbReference type="InterPro" id="IPR028096">
    <property type="entry name" value="EfeO_Cupredoxin"/>
</dbReference>
<sequence length="117" mass="13138">MAKSSLSKKRKIIMGLKDLFHKKNQATMKDGNQVIKVNVANGYEPEVVEFKQGTPAKIIFNRSNDSTCLARVQSDEMQFNADLPLNQDVEVAINTNQKGEFNYACGMNMFHGKVVIK</sequence>
<dbReference type="InterPro" id="IPR008972">
    <property type="entry name" value="Cupredoxin"/>
</dbReference>
<reference evidence="2 3" key="1">
    <citation type="journal article" date="2015" name="Genome Announc.">
        <title>Expanding the biotechnology potential of lactobacilli through comparative genomics of 213 strains and associated genera.</title>
        <authorList>
            <person name="Sun Z."/>
            <person name="Harris H.M."/>
            <person name="McCann A."/>
            <person name="Guo C."/>
            <person name="Argimon S."/>
            <person name="Zhang W."/>
            <person name="Yang X."/>
            <person name="Jeffery I.B."/>
            <person name="Cooney J.C."/>
            <person name="Kagawa T.F."/>
            <person name="Liu W."/>
            <person name="Song Y."/>
            <person name="Salvetti E."/>
            <person name="Wrobel A."/>
            <person name="Rasinkangas P."/>
            <person name="Parkhill J."/>
            <person name="Rea M.C."/>
            <person name="O'Sullivan O."/>
            <person name="Ritari J."/>
            <person name="Douillard F.P."/>
            <person name="Paul Ross R."/>
            <person name="Yang R."/>
            <person name="Briner A.E."/>
            <person name="Felis G.E."/>
            <person name="de Vos W.M."/>
            <person name="Barrangou R."/>
            <person name="Klaenhammer T.R."/>
            <person name="Caufield P.W."/>
            <person name="Cui Y."/>
            <person name="Zhang H."/>
            <person name="O'Toole P.W."/>
        </authorList>
    </citation>
    <scope>NUCLEOTIDE SEQUENCE [LARGE SCALE GENOMIC DNA]</scope>
    <source>
        <strain evidence="2 3">DSM 20653</strain>
    </source>
</reference>
<dbReference type="RefSeq" id="WP_235804817.1">
    <property type="nucleotide sequence ID" value="NZ_AYYZ01000002.1"/>
</dbReference>
<protein>
    <recommendedName>
        <fullName evidence="1">EfeO-type cupredoxin-like domain-containing protein</fullName>
    </recommendedName>
</protein>
<dbReference type="STRING" id="1423820.FC64_GL000371"/>
<dbReference type="Proteomes" id="UP000051291">
    <property type="component" value="Unassembled WGS sequence"/>
</dbReference>
<dbReference type="SUPFAM" id="SSF49503">
    <property type="entry name" value="Cupredoxins"/>
    <property type="match status" value="1"/>
</dbReference>
<dbReference type="Gene3D" id="2.60.40.420">
    <property type="entry name" value="Cupredoxins - blue copper proteins"/>
    <property type="match status" value="1"/>
</dbReference>
<gene>
    <name evidence="2" type="ORF">FC64_GL000371</name>
</gene>
<evidence type="ECO:0000259" key="1">
    <source>
        <dbReference type="Pfam" id="PF13473"/>
    </source>
</evidence>
<dbReference type="AlphaFoldDB" id="A0A0R1ZKH3"/>
<accession>A0A0R1ZKH3</accession>
<dbReference type="EMBL" id="AYYZ01000002">
    <property type="protein sequence ID" value="KRM53460.1"/>
    <property type="molecule type" value="Genomic_DNA"/>
</dbReference>
<organism evidence="2 3">
    <name type="scientific">Ligilactobacillus araffinosus DSM 20653</name>
    <dbReference type="NCBI Taxonomy" id="1423820"/>
    <lineage>
        <taxon>Bacteria</taxon>
        <taxon>Bacillati</taxon>
        <taxon>Bacillota</taxon>
        <taxon>Bacilli</taxon>
        <taxon>Lactobacillales</taxon>
        <taxon>Lactobacillaceae</taxon>
        <taxon>Ligilactobacillus</taxon>
    </lineage>
</organism>
<dbReference type="Pfam" id="PF13473">
    <property type="entry name" value="Cupredoxin_1"/>
    <property type="match status" value="1"/>
</dbReference>
<proteinExistence type="predicted"/>